<dbReference type="InterPro" id="IPR029056">
    <property type="entry name" value="Ribokinase-like"/>
</dbReference>
<name>A0A099SYP2_METMT</name>
<evidence type="ECO:0000313" key="6">
    <source>
        <dbReference type="EMBL" id="KGK97784.1"/>
    </source>
</evidence>
<dbReference type="AlphaFoldDB" id="A0A099SYP2"/>
<comment type="caution">
    <text evidence="6">The sequence shown here is derived from an EMBL/GenBank/DDBJ whole genome shotgun (WGS) entry which is preliminary data.</text>
</comment>
<protein>
    <submittedName>
        <fullName evidence="6">Sugar kinase</fullName>
    </submittedName>
</protein>
<evidence type="ECO:0000256" key="2">
    <source>
        <dbReference type="ARBA" id="ARBA00022679"/>
    </source>
</evidence>
<evidence type="ECO:0000256" key="3">
    <source>
        <dbReference type="ARBA" id="ARBA00022777"/>
    </source>
</evidence>
<dbReference type="PANTHER" id="PTHR10584">
    <property type="entry name" value="SUGAR KINASE"/>
    <property type="match status" value="1"/>
</dbReference>
<proteinExistence type="inferred from homology"/>
<dbReference type="SUPFAM" id="SSF53613">
    <property type="entry name" value="Ribokinase-like"/>
    <property type="match status" value="1"/>
</dbReference>
<dbReference type="OrthoDB" id="26949at2157"/>
<reference evidence="6 7" key="1">
    <citation type="submission" date="2014-09" db="EMBL/GenBank/DDBJ databases">
        <title>Draft genome sequence of an obligately methylotrophic methanogen, Methanococcoides methylutens, isolated from marine sediment.</title>
        <authorList>
            <person name="Guan Y."/>
            <person name="Ngugi D.K."/>
            <person name="Blom J."/>
            <person name="Ali S."/>
            <person name="Ferry J.G."/>
            <person name="Stingl U."/>
        </authorList>
    </citation>
    <scope>NUCLEOTIDE SEQUENCE [LARGE SCALE GENOMIC DNA]</scope>
    <source>
        <strain evidence="6 7">DSM 2657</strain>
    </source>
</reference>
<dbReference type="RefSeq" id="WP_048194850.1">
    <property type="nucleotide sequence ID" value="NZ_CAAGSM010000001.1"/>
</dbReference>
<accession>A0A099SYP2</accession>
<evidence type="ECO:0000256" key="1">
    <source>
        <dbReference type="ARBA" id="ARBA00010688"/>
    </source>
</evidence>
<keyword evidence="3 4" id="KW-0418">Kinase</keyword>
<dbReference type="PRINTS" id="PR00990">
    <property type="entry name" value="RIBOKINASE"/>
</dbReference>
<comment type="similarity">
    <text evidence="1 4">Belongs to the carbohydrate kinase PfkB family.</text>
</comment>
<organism evidence="6 7">
    <name type="scientific">Methanococcoides methylutens</name>
    <dbReference type="NCBI Taxonomy" id="2226"/>
    <lineage>
        <taxon>Archaea</taxon>
        <taxon>Methanobacteriati</taxon>
        <taxon>Methanobacteriota</taxon>
        <taxon>Stenosarchaea group</taxon>
        <taxon>Methanomicrobia</taxon>
        <taxon>Methanosarcinales</taxon>
        <taxon>Methanosarcinaceae</taxon>
        <taxon>Methanococcoides</taxon>
    </lineage>
</organism>
<dbReference type="PROSITE" id="PS00584">
    <property type="entry name" value="PFKB_KINASES_2"/>
    <property type="match status" value="1"/>
</dbReference>
<evidence type="ECO:0000313" key="7">
    <source>
        <dbReference type="Proteomes" id="UP000029859"/>
    </source>
</evidence>
<dbReference type="CDD" id="cd01942">
    <property type="entry name" value="ribokinase_group_A"/>
    <property type="match status" value="1"/>
</dbReference>
<dbReference type="InterPro" id="IPR011611">
    <property type="entry name" value="PfkB_dom"/>
</dbReference>
<gene>
    <name evidence="6" type="ORF">LI82_08405</name>
</gene>
<evidence type="ECO:0000259" key="5">
    <source>
        <dbReference type="Pfam" id="PF00294"/>
    </source>
</evidence>
<keyword evidence="7" id="KW-1185">Reference proteome</keyword>
<dbReference type="InterPro" id="IPR002139">
    <property type="entry name" value="Ribo/fructo_kinase"/>
</dbReference>
<keyword evidence="2 4" id="KW-0808">Transferase</keyword>
<dbReference type="EMBL" id="JRHO01000014">
    <property type="protein sequence ID" value="KGK97784.1"/>
    <property type="molecule type" value="Genomic_DNA"/>
</dbReference>
<dbReference type="Gene3D" id="3.40.1190.20">
    <property type="match status" value="1"/>
</dbReference>
<dbReference type="Proteomes" id="UP000029859">
    <property type="component" value="Unassembled WGS sequence"/>
</dbReference>
<dbReference type="Pfam" id="PF00294">
    <property type="entry name" value="PfkB"/>
    <property type="match status" value="1"/>
</dbReference>
<dbReference type="GO" id="GO:0006796">
    <property type="term" value="P:phosphate-containing compound metabolic process"/>
    <property type="evidence" value="ECO:0007669"/>
    <property type="project" value="UniProtKB-ARBA"/>
</dbReference>
<dbReference type="InterPro" id="IPR002173">
    <property type="entry name" value="Carboh/pur_kinase_PfkB_CS"/>
</dbReference>
<dbReference type="GO" id="GO:0016301">
    <property type="term" value="F:kinase activity"/>
    <property type="evidence" value="ECO:0007669"/>
    <property type="project" value="UniProtKB-KW"/>
</dbReference>
<dbReference type="PANTHER" id="PTHR10584:SF166">
    <property type="entry name" value="RIBOKINASE"/>
    <property type="match status" value="1"/>
</dbReference>
<evidence type="ECO:0000256" key="4">
    <source>
        <dbReference type="RuleBase" id="RU003704"/>
    </source>
</evidence>
<feature type="domain" description="Carbohydrate kinase PfkB" evidence="5">
    <location>
        <begin position="5"/>
        <end position="280"/>
    </location>
</feature>
<sequence>MSDVISVVGHAAIDLLFDVEGIATQNESYPIVDYQRFFGGGAANIVAAISILGGNSQLISAVGDDFVTSGYEEHLVGLGVDLSLLFRFEGEKGTAAYVFTDPFHNQSTYFYWGASAKMKELEPPEVDFVHLATSEPNFNAKIAQKSKFVSFDPGQDLITYSRENLEVILENTDVLFTNKHEIKRVCEMTESTFDDIKEQIGIVVVTYDAEGSRIFASGEEYGIPVVPVKAVDPTGAGDAYRAGFLVAYTRGYPLDVCGKAGATVASFAVQSVGCQTDLPTWDDMVSRYEGEFGAFPSLDG</sequence>